<dbReference type="STRING" id="2340.JV46_10900"/>
<dbReference type="InterPro" id="IPR029044">
    <property type="entry name" value="Nucleotide-diphossugar_trans"/>
</dbReference>
<proteinExistence type="predicted"/>
<sequence length="242" mass="28092">MTSSSPTRGVIYIATGEPYRTAAFRSAESVRKHSPDLAIDLYTDVIPEGDTPFDHIGIVENPHPRSKVDYLQKSRFEETLYLDSDTKVVADITGMFDLLERFDIALAHAHARNRRGTTELWRTEIPDAFPQLNGGVILFRNSDAVNAMLKAWSDSYHHAGFSKDQVTLRELLWISDLRMHILPPEYNIRYSRYIDFWESWEADPKILHYAVFHKELRPKKTLLERVTAPVKKLRTRLRPKNR</sequence>
<evidence type="ECO:0000313" key="3">
    <source>
        <dbReference type="Proteomes" id="UP000030856"/>
    </source>
</evidence>
<dbReference type="RefSeq" id="WP_052132246.1">
    <property type="nucleotide sequence ID" value="NZ_JRAA01000002.1"/>
</dbReference>
<dbReference type="Proteomes" id="UP000030856">
    <property type="component" value="Unassembled WGS sequence"/>
</dbReference>
<dbReference type="AlphaFoldDB" id="A0A0B0H5C0"/>
<dbReference type="Gene3D" id="3.90.550.10">
    <property type="entry name" value="Spore Coat Polysaccharide Biosynthesis Protein SpsA, Chain A"/>
    <property type="match status" value="1"/>
</dbReference>
<dbReference type="EMBL" id="JRAA01000002">
    <property type="protein sequence ID" value="KHF25363.1"/>
    <property type="molecule type" value="Genomic_DNA"/>
</dbReference>
<keyword evidence="3" id="KW-1185">Reference proteome</keyword>
<dbReference type="Pfam" id="PF03407">
    <property type="entry name" value="Nucleotid_trans"/>
    <property type="match status" value="1"/>
</dbReference>
<name>A0A0B0H5C0_SOVGS</name>
<protein>
    <recommendedName>
        <fullName evidence="1">Nucleotide-diphospho-sugar transferase domain-containing protein</fullName>
    </recommendedName>
</protein>
<reference evidence="2 3" key="1">
    <citation type="journal article" date="2014" name="BMC Genomics">
        <title>The genome of the intracellular bacterium of the coastal bivalve, Solemya velum: a blueprint for thriving in and out of symbiosis.</title>
        <authorList>
            <person name="Dmytrenko O."/>
            <person name="Russell S.L."/>
            <person name="Loo W.T."/>
            <person name="Fontanez K.M."/>
            <person name="Liao L."/>
            <person name="Roeselers G."/>
            <person name="Sharma R."/>
            <person name="Stewart F.J."/>
            <person name="Newton I.L."/>
            <person name="Woyke T."/>
            <person name="Wu D."/>
            <person name="Lang J.M."/>
            <person name="Eisen J.A."/>
            <person name="Cavanaugh C.M."/>
        </authorList>
    </citation>
    <scope>NUCLEOTIDE SEQUENCE [LARGE SCALE GENOMIC DNA]</scope>
    <source>
        <strain evidence="2 3">WH</strain>
    </source>
</reference>
<dbReference type="InterPro" id="IPR005069">
    <property type="entry name" value="Nucl-diP-sugar_transferase"/>
</dbReference>
<evidence type="ECO:0000313" key="2">
    <source>
        <dbReference type="EMBL" id="KHF25363.1"/>
    </source>
</evidence>
<comment type="caution">
    <text evidence="2">The sequence shown here is derived from an EMBL/GenBank/DDBJ whole genome shotgun (WGS) entry which is preliminary data.</text>
</comment>
<dbReference type="OrthoDB" id="181606at2"/>
<evidence type="ECO:0000259" key="1">
    <source>
        <dbReference type="Pfam" id="PF03407"/>
    </source>
</evidence>
<gene>
    <name evidence="2" type="ORF">JV46_10900</name>
</gene>
<organism evidence="2 3">
    <name type="scientific">Solemya velum gill symbiont</name>
    <dbReference type="NCBI Taxonomy" id="2340"/>
    <lineage>
        <taxon>Bacteria</taxon>
        <taxon>Pseudomonadati</taxon>
        <taxon>Pseudomonadota</taxon>
        <taxon>Gammaproteobacteria</taxon>
        <taxon>sulfur-oxidizing symbionts</taxon>
    </lineage>
</organism>
<feature type="domain" description="Nucleotide-diphospho-sugar transferase" evidence="1">
    <location>
        <begin position="81"/>
        <end position="201"/>
    </location>
</feature>
<accession>A0A0B0H5C0</accession>
<dbReference type="eggNOG" id="COG1442">
    <property type="taxonomic scope" value="Bacteria"/>
</dbReference>
<dbReference type="SUPFAM" id="SSF53448">
    <property type="entry name" value="Nucleotide-diphospho-sugar transferases"/>
    <property type="match status" value="1"/>
</dbReference>